<protein>
    <recommendedName>
        <fullName evidence="2">C-type lectin domain-containing protein</fullName>
    </recommendedName>
</protein>
<dbReference type="STRING" id="43700.ENSMALP00000003264"/>
<dbReference type="Proteomes" id="UP000261600">
    <property type="component" value="Unplaced"/>
</dbReference>
<feature type="domain" description="C-type lectin" evidence="2">
    <location>
        <begin position="65"/>
        <end position="176"/>
    </location>
</feature>
<keyword evidence="4" id="KW-1185">Reference proteome</keyword>
<evidence type="ECO:0000313" key="4">
    <source>
        <dbReference type="Proteomes" id="UP000261600"/>
    </source>
</evidence>
<dbReference type="SUPFAM" id="SSF56436">
    <property type="entry name" value="C-type lectin-like"/>
    <property type="match status" value="1"/>
</dbReference>
<dbReference type="CDD" id="cd00037">
    <property type="entry name" value="CLECT"/>
    <property type="match status" value="1"/>
</dbReference>
<dbReference type="SMART" id="SM00034">
    <property type="entry name" value="CLECT"/>
    <property type="match status" value="1"/>
</dbReference>
<evidence type="ECO:0000256" key="1">
    <source>
        <dbReference type="ARBA" id="ARBA00023157"/>
    </source>
</evidence>
<evidence type="ECO:0000313" key="3">
    <source>
        <dbReference type="Ensembl" id="ENSMALP00000003264.1"/>
    </source>
</evidence>
<dbReference type="InterPro" id="IPR018378">
    <property type="entry name" value="C-type_lectin_CS"/>
</dbReference>
<reference evidence="3" key="2">
    <citation type="submission" date="2025-09" db="UniProtKB">
        <authorList>
            <consortium name="Ensembl"/>
        </authorList>
    </citation>
    <scope>IDENTIFICATION</scope>
</reference>
<sequence>MQPETFCYSWPSFTSKRGTYYTQIASHIHLVRTLPCKEESLTTVYGNYKKPNLHKIYQPTRDQCRLKQCFRANWSYARSWCREQGGDLAVIDNQYENDFVSSYLRELHYPTWIGLSDLVEENQYAWSDGVIFFTQWGPDEPTNFKNEGCVSMHASPVFHGTWNDTKCDQAKPYICKITFGTSHTD</sequence>
<dbReference type="Gene3D" id="3.10.100.10">
    <property type="entry name" value="Mannose-Binding Protein A, subunit A"/>
    <property type="match status" value="1"/>
</dbReference>
<dbReference type="Pfam" id="PF00059">
    <property type="entry name" value="Lectin_C"/>
    <property type="match status" value="1"/>
</dbReference>
<accession>A0A3Q3IIM9</accession>
<dbReference type="PROSITE" id="PS00615">
    <property type="entry name" value="C_TYPE_LECTIN_1"/>
    <property type="match status" value="1"/>
</dbReference>
<dbReference type="AlphaFoldDB" id="A0A3Q3IIM9"/>
<dbReference type="InterPro" id="IPR016187">
    <property type="entry name" value="CTDL_fold"/>
</dbReference>
<proteinExistence type="predicted"/>
<dbReference type="InterPro" id="IPR001304">
    <property type="entry name" value="C-type_lectin-like"/>
</dbReference>
<dbReference type="InterPro" id="IPR016186">
    <property type="entry name" value="C-type_lectin-like/link_sf"/>
</dbReference>
<name>A0A3Q3IIM9_MONAL</name>
<dbReference type="InterPro" id="IPR050111">
    <property type="entry name" value="C-type_lectin/snaclec_domain"/>
</dbReference>
<evidence type="ECO:0000259" key="2">
    <source>
        <dbReference type="PROSITE" id="PS50041"/>
    </source>
</evidence>
<reference evidence="3" key="1">
    <citation type="submission" date="2025-08" db="UniProtKB">
        <authorList>
            <consortium name="Ensembl"/>
        </authorList>
    </citation>
    <scope>IDENTIFICATION</scope>
</reference>
<dbReference type="PROSITE" id="PS50041">
    <property type="entry name" value="C_TYPE_LECTIN_2"/>
    <property type="match status" value="1"/>
</dbReference>
<dbReference type="PANTHER" id="PTHR22803">
    <property type="entry name" value="MANNOSE, PHOSPHOLIPASE, LECTIN RECEPTOR RELATED"/>
    <property type="match status" value="1"/>
</dbReference>
<keyword evidence="1" id="KW-1015">Disulfide bond</keyword>
<organism evidence="3 4">
    <name type="scientific">Monopterus albus</name>
    <name type="common">Swamp eel</name>
    <dbReference type="NCBI Taxonomy" id="43700"/>
    <lineage>
        <taxon>Eukaryota</taxon>
        <taxon>Metazoa</taxon>
        <taxon>Chordata</taxon>
        <taxon>Craniata</taxon>
        <taxon>Vertebrata</taxon>
        <taxon>Euteleostomi</taxon>
        <taxon>Actinopterygii</taxon>
        <taxon>Neopterygii</taxon>
        <taxon>Teleostei</taxon>
        <taxon>Neoteleostei</taxon>
        <taxon>Acanthomorphata</taxon>
        <taxon>Anabantaria</taxon>
        <taxon>Synbranchiformes</taxon>
        <taxon>Synbranchidae</taxon>
        <taxon>Monopterus</taxon>
    </lineage>
</organism>
<dbReference type="Ensembl" id="ENSMALT00000003350.1">
    <property type="protein sequence ID" value="ENSMALP00000003264.1"/>
    <property type="gene ID" value="ENSMALG00000002321.1"/>
</dbReference>